<dbReference type="EMBL" id="JAWDIE010000008">
    <property type="protein sequence ID" value="MEJ7138189.1"/>
    <property type="molecule type" value="Genomic_DNA"/>
</dbReference>
<organism evidence="1 2">
    <name type="scientific">Amphibiibacter pelophylacis</name>
    <dbReference type="NCBI Taxonomy" id="1799477"/>
    <lineage>
        <taxon>Bacteria</taxon>
        <taxon>Pseudomonadati</taxon>
        <taxon>Pseudomonadota</taxon>
        <taxon>Betaproteobacteria</taxon>
        <taxon>Burkholderiales</taxon>
        <taxon>Sphaerotilaceae</taxon>
        <taxon>Amphibiibacter</taxon>
    </lineage>
</organism>
<accession>A0ACC6P1S9</accession>
<dbReference type="Proteomes" id="UP001364695">
    <property type="component" value="Unassembled WGS sequence"/>
</dbReference>
<gene>
    <name evidence="1" type="primary">pgi</name>
    <name evidence="1" type="ORF">RV045_07060</name>
</gene>
<keyword evidence="2" id="KW-1185">Reference proteome</keyword>
<sequence>MTSAVLPGAPFRPGPRCDHAAAWQTLTRLWDAQGRDLDMRAAFAADPQRASRYTWEAAGLRVDVSKQRWNADIQAALTDLARECALEAHRDALFDGQAINTTEGRAVLHMALRHPQRWPGRANAEGLDEVVAVRERMLAFADQVRAEGSPYTDIVNIGIGGSDLGPQMVVRALAPHTDARRRYHFVSNVDAADLQAVLDQVRPESTLFIVASKTFTTQETLANARLAKAWFLREGGSDIARHFVGVTTNLKAAADFGVTTTFGFWDWVGGRYSLWSSIGLPIAIAIGSAAFRDFLAGAHAMDEHFRTAPLATSLPVQMALLDLWNRDFVGCPTRAIAPYSQALQRLPAYLQQLEMESNGKSVDFDGQPIAVETSPVIWGEPGTNGQHAFFQMIHQGTDVVPVEFILIREPDHPHRDAHDKLLANGLAQAQALLQGKPTDEARQEQAPTASRELDPDCLARHRTFSGNRPSTLIALDRLTPARLGALIALYEHRVFVMGSLWGLNSFDQWGVELGKALCSQLLGRISAVREGQADAAAGLDASTAGQLAWFFGPR</sequence>
<reference evidence="1" key="1">
    <citation type="submission" date="2023-10" db="EMBL/GenBank/DDBJ databases">
        <title>Amphibacter perezi, gen. nov., sp. nov. a novel taxa of the family Comamonadaceae, class Betaproteobacteria isolated from the skin microbiota of Pelophylax perezi from different populations.</title>
        <authorList>
            <person name="Costa S."/>
            <person name="Proenca D.N."/>
            <person name="Lopes I."/>
            <person name="Morais P.V."/>
        </authorList>
    </citation>
    <scope>NUCLEOTIDE SEQUENCE</scope>
    <source>
        <strain evidence="1">SL12-8</strain>
    </source>
</reference>
<keyword evidence="1" id="KW-0413">Isomerase</keyword>
<comment type="caution">
    <text evidence="1">The sequence shown here is derived from an EMBL/GenBank/DDBJ whole genome shotgun (WGS) entry which is preliminary data.</text>
</comment>
<evidence type="ECO:0000313" key="2">
    <source>
        <dbReference type="Proteomes" id="UP001364695"/>
    </source>
</evidence>
<proteinExistence type="predicted"/>
<dbReference type="EC" id="5.3.1.9" evidence="1"/>
<evidence type="ECO:0000313" key="1">
    <source>
        <dbReference type="EMBL" id="MEJ7138189.1"/>
    </source>
</evidence>
<protein>
    <submittedName>
        <fullName evidence="1">Glucose-6-phosphate isomerase</fullName>
        <ecNumber evidence="1">5.3.1.9</ecNumber>
    </submittedName>
</protein>
<name>A0ACC6P1S9_9BURK</name>